<protein>
    <recommendedName>
        <fullName evidence="1">SLH domain-containing protein</fullName>
    </recommendedName>
</protein>
<dbReference type="Proteomes" id="UP000190188">
    <property type="component" value="Unassembled WGS sequence"/>
</dbReference>
<evidence type="ECO:0000259" key="1">
    <source>
        <dbReference type="PROSITE" id="PS51272"/>
    </source>
</evidence>
<evidence type="ECO:0000313" key="3">
    <source>
        <dbReference type="Proteomes" id="UP000190188"/>
    </source>
</evidence>
<reference evidence="2 3" key="1">
    <citation type="submission" date="2017-01" db="EMBL/GenBank/DDBJ databases">
        <title>Genome analysis of Paenibacillus selenitrireducens ES3-24.</title>
        <authorList>
            <person name="Xu D."/>
            <person name="Yao R."/>
            <person name="Zheng S."/>
        </authorList>
    </citation>
    <scope>NUCLEOTIDE SEQUENCE [LARGE SCALE GENOMIC DNA]</scope>
    <source>
        <strain evidence="2 3">ES3-24</strain>
    </source>
</reference>
<accession>A0A1T2XL79</accession>
<dbReference type="InterPro" id="IPR001119">
    <property type="entry name" value="SLH_dom"/>
</dbReference>
<evidence type="ECO:0000313" key="2">
    <source>
        <dbReference type="EMBL" id="OPA80629.1"/>
    </source>
</evidence>
<organism evidence="2 3">
    <name type="scientific">Paenibacillus selenitireducens</name>
    <dbReference type="NCBI Taxonomy" id="1324314"/>
    <lineage>
        <taxon>Bacteria</taxon>
        <taxon>Bacillati</taxon>
        <taxon>Bacillota</taxon>
        <taxon>Bacilli</taxon>
        <taxon>Bacillales</taxon>
        <taxon>Paenibacillaceae</taxon>
        <taxon>Paenibacillus</taxon>
    </lineage>
</organism>
<dbReference type="Pfam" id="PF00395">
    <property type="entry name" value="SLH"/>
    <property type="match status" value="1"/>
</dbReference>
<dbReference type="EMBL" id="MSZX01000002">
    <property type="protein sequence ID" value="OPA80629.1"/>
    <property type="molecule type" value="Genomic_DNA"/>
</dbReference>
<gene>
    <name evidence="2" type="ORF">BVG16_05875</name>
</gene>
<comment type="caution">
    <text evidence="2">The sequence shown here is derived from an EMBL/GenBank/DDBJ whole genome shotgun (WGS) entry which is preliminary data.</text>
</comment>
<dbReference type="PROSITE" id="PS51272">
    <property type="entry name" value="SLH"/>
    <property type="match status" value="1"/>
</dbReference>
<name>A0A1T2XL79_9BACL</name>
<sequence length="30" mass="3019">MANWAKPFAAAAVQSGLIQGKGDGTFVPAD</sequence>
<feature type="domain" description="SLH" evidence="1">
    <location>
        <begin position="1"/>
        <end position="30"/>
    </location>
</feature>
<keyword evidence="3" id="KW-1185">Reference proteome</keyword>
<dbReference type="AlphaFoldDB" id="A0A1T2XL79"/>
<proteinExistence type="predicted"/>